<dbReference type="OrthoDB" id="22345at10239"/>
<proteinExistence type="predicted"/>
<dbReference type="RefSeq" id="YP_004347251.1">
    <property type="nucleotide sequence ID" value="NC_015326.1"/>
</dbReference>
<dbReference type="InterPro" id="IPR043923">
    <property type="entry name" value="DUF5774"/>
</dbReference>
<dbReference type="EMBL" id="HQ113105">
    <property type="protein sequence ID" value="AEA07139.1"/>
    <property type="molecule type" value="Genomic_DNA"/>
</dbReference>
<dbReference type="GeneID" id="10399871"/>
<keyword evidence="2" id="KW-1185">Reference proteome</keyword>
<dbReference type="Pfam" id="PF19083">
    <property type="entry name" value="DUF5774"/>
    <property type="match status" value="1"/>
</dbReference>
<protein>
    <submittedName>
        <fullName evidence="1">Uncharacterized protein</fullName>
    </submittedName>
</protein>
<evidence type="ECO:0000313" key="2">
    <source>
        <dbReference type="Proteomes" id="UP000203366"/>
    </source>
</evidence>
<sequence length="110" mass="13241">MTVWNKNSRVYQNWLDMHESDIDTLKDMLCLQQFGYRVSHCKILWIPKDSVSYPIAIIPTVTKFEVEEHVFPLLFGRHKKYFIEDWKEYGEVRDGAKLEYHAEHFCCLLQ</sequence>
<accession>F2WLL6</accession>
<reference evidence="1 2" key="1">
    <citation type="journal article" date="2011" name="Environ. Microbiol.">
        <title>Lausannevirus, a giant amoebal virus encoding histone doublets.</title>
        <authorList>
            <person name="Thomas V."/>
            <person name="Bertelli C."/>
            <person name="Collyn F."/>
            <person name="Casson N."/>
            <person name="Telenti A."/>
            <person name="Goesmann A."/>
            <person name="Croxatto A."/>
            <person name="Greub G."/>
        </authorList>
    </citation>
    <scope>NUCLEOTIDE SEQUENCE [LARGE SCALE GENOMIC DNA]</scope>
    <source>
        <strain evidence="1">7715</strain>
    </source>
</reference>
<dbReference type="Proteomes" id="UP000203366">
    <property type="component" value="Segment"/>
</dbReference>
<evidence type="ECO:0000313" key="1">
    <source>
        <dbReference type="EMBL" id="AEA07139.1"/>
    </source>
</evidence>
<name>F2WLL6_9VIRU</name>
<gene>
    <name evidence="1" type="ORF">LAU_0288</name>
</gene>
<dbReference type="KEGG" id="vg:10399871"/>
<organism evidence="1 2">
    <name type="scientific">Lausannevirus</name>
    <dbReference type="NCBI Taxonomy" id="999883"/>
    <lineage>
        <taxon>Viruses</taxon>
        <taxon>Varidnaviria</taxon>
        <taxon>Bamfordvirae</taxon>
        <taxon>Nucleocytoviricota</taxon>
        <taxon>Megaviricetes</taxon>
        <taxon>Pimascovirales</taxon>
        <taxon>Pimascovirales incertae sedis</taxon>
        <taxon>Marseilleviridae</taxon>
        <taxon>Losannavirus</taxon>
        <taxon>Losannavirus lausannense</taxon>
    </lineage>
</organism>